<dbReference type="EMBL" id="JAVDPY010000001">
    <property type="protein sequence ID" value="MDR6332347.1"/>
    <property type="molecule type" value="Genomic_DNA"/>
</dbReference>
<dbReference type="AlphaFoldDB" id="A0A9W6CJJ5"/>
<reference evidence="3 5" key="2">
    <citation type="submission" date="2023-07" db="EMBL/GenBank/DDBJ databases">
        <title>Genomic Encyclopedia of Type Strains, Phase IV (KMG-IV): sequencing the most valuable type-strain genomes for metagenomic binning, comparative biology and taxonomic classification.</title>
        <authorList>
            <person name="Goeker M."/>
        </authorList>
    </citation>
    <scope>NUCLEOTIDE SEQUENCE [LARGE SCALE GENOMIC DNA]</scope>
    <source>
        <strain evidence="3 5">DSM 338</strain>
    </source>
</reference>
<feature type="region of interest" description="Disordered" evidence="1">
    <location>
        <begin position="856"/>
        <end position="929"/>
    </location>
</feature>
<keyword evidence="5" id="KW-1185">Reference proteome</keyword>
<dbReference type="RefSeq" id="WP_281806853.1">
    <property type="nucleotide sequence ID" value="NZ_BSDO01000002.1"/>
</dbReference>
<feature type="region of interest" description="Disordered" evidence="1">
    <location>
        <begin position="243"/>
        <end position="266"/>
    </location>
</feature>
<proteinExistence type="predicted"/>
<dbReference type="GeneID" id="95762369"/>
<organism evidence="2 4">
    <name type="scientific">Xanthobacter flavus</name>
    <dbReference type="NCBI Taxonomy" id="281"/>
    <lineage>
        <taxon>Bacteria</taxon>
        <taxon>Pseudomonadati</taxon>
        <taxon>Pseudomonadota</taxon>
        <taxon>Alphaproteobacteria</taxon>
        <taxon>Hyphomicrobiales</taxon>
        <taxon>Xanthobacteraceae</taxon>
        <taxon>Xanthobacter</taxon>
    </lineage>
</organism>
<dbReference type="Proteomes" id="UP001245370">
    <property type="component" value="Unassembled WGS sequence"/>
</dbReference>
<name>A0A9W6CJJ5_XANFL</name>
<protein>
    <submittedName>
        <fullName evidence="2">Uncharacterized protein</fullName>
    </submittedName>
</protein>
<sequence length="929" mass="99686">MVKIPDIEDFSSRRDFGVDRDVRPAVTQANISNAGAPGAALAGVGRAISGLGGDLQAVADKQKAEQDQLAGFKAQTGYYEMLGNIDRETAEARKSAAPDGTGWDQTSAGIRQRNTTSFLNGLTDPKLRARFEPHIAEVNRTYETRDRSFVEQQRNGFYKAEIDKYGGATAVALEKNPDSWNDVVGGFAQLLAKSGLPEKDREAVLDKGTRQFAQARIRGLTAQGRFDEAKAFADQEDAREAARVGVKAAAPTASTGPAEPSRVVTGDAKAPASIRNNNPGAQWPGPVASQFGSREHEVLNDGQGNKIARFSTPEAGAAVQFALLDRSYAGMTLGAAIRKWSGGNSSAEYASSVARSMGISPDTVLTKDMLRQPEVAVPLAKAMAKIEAGRDFPMSDAQWSNAHAMFLSGGGGGGAATVPVQGSLTLGAYATSLQNQQQHAELQQQNAARAVQNQQHEAWVNQFEFGVIDGKVGMADLQLARDNGLVTDAGEYQKLEELIEDRQGETNLLADAIDKIDGQNKAYAFDPLDKDDKKAVEAYSQAYKLGEGIGKQDPSVVNRAVNVVDRTGMIPRDVVGPLQAKFRSTDVGAFTFGMQAMQALYQRSPDVFAKTFGEKVTQSVATWGELAPYRSPQESFDLIKKDSDPAAAAQKDKLLKEADKAMKDAPITAADLPAIFYGNMGYEGPASKDLGPWDRDRWAGGPPMAPAQSAQLQFDYAKLYRENYALAQGDADVAKKTTIQQMQRMWGETRVHGAGGSSAWGVFGLRDRVVKYPPERFYPPVDGSYDWIKGAVEDAVKGNAGAVADWELLPVPETAADVKAGSAPRYGIMVKNDAGVWSELRDQSNQPLLIDFDPKASRRASQDKAQQDAVAAAGRQTAVGDANRDLYRPGGNPFALMPQEQVAPGPEANAAMQRRFGPKGGVGSAKIPE</sequence>
<feature type="compositionally biased region" description="Basic and acidic residues" evidence="1">
    <location>
        <begin position="856"/>
        <end position="866"/>
    </location>
</feature>
<accession>A0A9W6CJJ5</accession>
<evidence type="ECO:0000256" key="1">
    <source>
        <dbReference type="SAM" id="MobiDB-lite"/>
    </source>
</evidence>
<evidence type="ECO:0000313" key="2">
    <source>
        <dbReference type="EMBL" id="GLI21904.1"/>
    </source>
</evidence>
<dbReference type="Proteomes" id="UP001144397">
    <property type="component" value="Unassembled WGS sequence"/>
</dbReference>
<evidence type="ECO:0000313" key="3">
    <source>
        <dbReference type="EMBL" id="MDR6332347.1"/>
    </source>
</evidence>
<reference evidence="2" key="1">
    <citation type="submission" date="2022-12" db="EMBL/GenBank/DDBJ databases">
        <title>Reference genome sequencing for broad-spectrum identification of bacterial and archaeal isolates by mass spectrometry.</title>
        <authorList>
            <person name="Sekiguchi Y."/>
            <person name="Tourlousse D.M."/>
        </authorList>
    </citation>
    <scope>NUCLEOTIDE SEQUENCE</scope>
    <source>
        <strain evidence="2">301</strain>
    </source>
</reference>
<gene>
    <name evidence="3" type="ORF">GGQ86_000794</name>
    <name evidence="2" type="ORF">XFLAVUS301_15780</name>
</gene>
<evidence type="ECO:0000313" key="5">
    <source>
        <dbReference type="Proteomes" id="UP001245370"/>
    </source>
</evidence>
<comment type="caution">
    <text evidence="2">The sequence shown here is derived from an EMBL/GenBank/DDBJ whole genome shotgun (WGS) entry which is preliminary data.</text>
</comment>
<evidence type="ECO:0000313" key="4">
    <source>
        <dbReference type="Proteomes" id="UP001144397"/>
    </source>
</evidence>
<feature type="region of interest" description="Disordered" evidence="1">
    <location>
        <begin position="90"/>
        <end position="110"/>
    </location>
</feature>
<dbReference type="EMBL" id="BSDO01000002">
    <property type="protein sequence ID" value="GLI21904.1"/>
    <property type="molecule type" value="Genomic_DNA"/>
</dbReference>